<name>A0A0N0PD91_PAPMA</name>
<dbReference type="InterPro" id="IPR027267">
    <property type="entry name" value="AH/BAR_dom_sf"/>
</dbReference>
<dbReference type="Gene3D" id="1.10.555.10">
    <property type="entry name" value="Rho GTPase activation protein"/>
    <property type="match status" value="1"/>
</dbReference>
<gene>
    <name evidence="4" type="ORF">RR48_05685</name>
</gene>
<dbReference type="Proteomes" id="UP000053240">
    <property type="component" value="Unassembled WGS sequence"/>
</dbReference>
<sequence length="639" mass="68401">MLVSAALEGLECLESTLTPSPALASPRRLPATTLQSIGIASPAGAPRRGRGAGHARGVGRVHGCGNGGCGAVVRRPARTSGMFQCIVTPRADWPASDRHDAFADIRAQLSEQARVLEARAEAAAGVAAELADHCRRRADLELDYSRALDKLARAAAQRHKDHKHKYIYTSLLLPFLSRIPVTLAYRPPHPAHTRREQWPLTGAFTCWQAALEQTRALARDHAALGELYGGPLAARLQRAAEDVTRLQRRGRELLAERQEELGAALAEAAAAGKAHAGAAAAWRAAALKLRAAHLQRRAAPAPPDAPRTRKLKALDKELQKVCLRHQGVFRVSGSQVEMAALRAAFERGGDPLAGVRDASDINSVCGLLKLYLRSLRPPLLPPALHDRLLALAAAPDDLAFVRRLRAALAHLPLPSLLLLRYLFAFLAHLAEHSEHNMMDAWNLAICLGPTLLAAWGEGGAQVTAQNLVNELVKRIILHHKELFPQDVAPHTLYRRPGEEDDEITGEGEGVGEGEGEGAAGAGAGEDEADAAARTDDEHDLNDDLSLYDDDDDLEEEEDDDEDGGEEPDAACADTSGGAAQDGERRCAAWVSWREAAGRPARAAASVGVAAAPAPGACLTRVSKSAQQLNWQLTAHLDLL</sequence>
<keyword evidence="5" id="KW-1185">Reference proteome</keyword>
<dbReference type="PROSITE" id="PS50238">
    <property type="entry name" value="RHOGAP"/>
    <property type="match status" value="1"/>
</dbReference>
<organism evidence="4 5">
    <name type="scientific">Papilio machaon</name>
    <name type="common">Old World swallowtail butterfly</name>
    <dbReference type="NCBI Taxonomy" id="76193"/>
    <lineage>
        <taxon>Eukaryota</taxon>
        <taxon>Metazoa</taxon>
        <taxon>Ecdysozoa</taxon>
        <taxon>Arthropoda</taxon>
        <taxon>Hexapoda</taxon>
        <taxon>Insecta</taxon>
        <taxon>Pterygota</taxon>
        <taxon>Neoptera</taxon>
        <taxon>Endopterygota</taxon>
        <taxon>Lepidoptera</taxon>
        <taxon>Glossata</taxon>
        <taxon>Ditrysia</taxon>
        <taxon>Papilionoidea</taxon>
        <taxon>Papilionidae</taxon>
        <taxon>Papilioninae</taxon>
        <taxon>Papilio</taxon>
    </lineage>
</organism>
<feature type="domain" description="Rho-GAP" evidence="3">
    <location>
        <begin position="292"/>
        <end position="483"/>
    </location>
</feature>
<dbReference type="GO" id="GO:0007165">
    <property type="term" value="P:signal transduction"/>
    <property type="evidence" value="ECO:0007669"/>
    <property type="project" value="InterPro"/>
</dbReference>
<dbReference type="InterPro" id="IPR000198">
    <property type="entry name" value="RhoGAP_dom"/>
</dbReference>
<dbReference type="AlphaFoldDB" id="A0A0N0PD91"/>
<evidence type="ECO:0000256" key="2">
    <source>
        <dbReference type="SAM" id="MobiDB-lite"/>
    </source>
</evidence>
<dbReference type="PANTHER" id="PTHR14166">
    <property type="entry name" value="SLIT-ROBO RHO GTPASE ACTIVATING PROTEIN"/>
    <property type="match status" value="1"/>
</dbReference>
<evidence type="ECO:0000256" key="1">
    <source>
        <dbReference type="ARBA" id="ARBA00023054"/>
    </source>
</evidence>
<dbReference type="SUPFAM" id="SSF48350">
    <property type="entry name" value="GTPase activation domain, GAP"/>
    <property type="match status" value="1"/>
</dbReference>
<proteinExistence type="predicted"/>
<dbReference type="InParanoid" id="A0A0N0PD91"/>
<keyword evidence="1" id="KW-0175">Coiled coil</keyword>
<feature type="region of interest" description="Disordered" evidence="2">
    <location>
        <begin position="489"/>
        <end position="583"/>
    </location>
</feature>
<feature type="compositionally biased region" description="Acidic residues" evidence="2">
    <location>
        <begin position="537"/>
        <end position="568"/>
    </location>
</feature>
<accession>A0A0N0PD91</accession>
<evidence type="ECO:0000313" key="4">
    <source>
        <dbReference type="EMBL" id="KPJ15721.1"/>
    </source>
</evidence>
<evidence type="ECO:0000313" key="5">
    <source>
        <dbReference type="Proteomes" id="UP000053240"/>
    </source>
</evidence>
<dbReference type="SMART" id="SM00324">
    <property type="entry name" value="RhoGAP"/>
    <property type="match status" value="1"/>
</dbReference>
<evidence type="ECO:0000259" key="3">
    <source>
        <dbReference type="PROSITE" id="PS50238"/>
    </source>
</evidence>
<protein>
    <submittedName>
        <fullName evidence="4">SLIT-ROBO Rho GTPase-activating protein 2</fullName>
    </submittedName>
</protein>
<feature type="compositionally biased region" description="Acidic residues" evidence="2">
    <location>
        <begin position="498"/>
        <end position="515"/>
    </location>
</feature>
<dbReference type="STRING" id="76193.A0A0N0PD91"/>
<dbReference type="EMBL" id="KQ460326">
    <property type="protein sequence ID" value="KPJ15721.1"/>
    <property type="molecule type" value="Genomic_DNA"/>
</dbReference>
<dbReference type="SUPFAM" id="SSF103657">
    <property type="entry name" value="BAR/IMD domain-like"/>
    <property type="match status" value="1"/>
</dbReference>
<dbReference type="InterPro" id="IPR051627">
    <property type="entry name" value="SLIT-ROBO_RhoGAP"/>
</dbReference>
<dbReference type="Pfam" id="PF00620">
    <property type="entry name" value="RhoGAP"/>
    <property type="match status" value="1"/>
</dbReference>
<dbReference type="InterPro" id="IPR008936">
    <property type="entry name" value="Rho_GTPase_activation_prot"/>
</dbReference>
<reference evidence="4 5" key="1">
    <citation type="journal article" date="2015" name="Nat. Commun.">
        <title>Outbred genome sequencing and CRISPR/Cas9 gene editing in butterflies.</title>
        <authorList>
            <person name="Li X."/>
            <person name="Fan D."/>
            <person name="Zhang W."/>
            <person name="Liu G."/>
            <person name="Zhang L."/>
            <person name="Zhao L."/>
            <person name="Fang X."/>
            <person name="Chen L."/>
            <person name="Dong Y."/>
            <person name="Chen Y."/>
            <person name="Ding Y."/>
            <person name="Zhao R."/>
            <person name="Feng M."/>
            <person name="Zhu Y."/>
            <person name="Feng Y."/>
            <person name="Jiang X."/>
            <person name="Zhu D."/>
            <person name="Xiang H."/>
            <person name="Feng X."/>
            <person name="Li S."/>
            <person name="Wang J."/>
            <person name="Zhang G."/>
            <person name="Kronforst M.R."/>
            <person name="Wang W."/>
        </authorList>
    </citation>
    <scope>NUCLEOTIDE SEQUENCE [LARGE SCALE GENOMIC DNA]</scope>
    <source>
        <strain evidence="4">Ya'a_city_454_Pm</strain>
        <tissue evidence="4">Whole body</tissue>
    </source>
</reference>